<dbReference type="PANTHER" id="PTHR11188:SF174">
    <property type="entry name" value="ARRESTIN-RELATED TRAFFICKING ADAPTER 10-RELATED"/>
    <property type="match status" value="1"/>
</dbReference>
<feature type="region of interest" description="Disordered" evidence="1">
    <location>
        <begin position="431"/>
        <end position="453"/>
    </location>
</feature>
<dbReference type="InterPro" id="IPR011022">
    <property type="entry name" value="Arrestin_C-like"/>
</dbReference>
<dbReference type="PANTHER" id="PTHR11188">
    <property type="entry name" value="ARRESTIN DOMAIN CONTAINING PROTEIN"/>
    <property type="match status" value="1"/>
</dbReference>
<accession>A0ABP0E5L1</accession>
<sequence length="782" mass="86045">MRTISPDATPYPETLLARTQQGHALSEQARLVQTLSPSQIRRRDSRRNSFISIKSAKSVVTSSVSELVDKPVAAAGGMAFHIELAEPHVFLNGFEHDGRSENIRSTAGTALVRGKLRLDVSRNVKIRGITVKLNGKARTEWPEGLPPLKVDQSEEETLRTMNHTCFNAMHGTWRSPYGDTASYELKQSSNEKPATSSLFKFTAANSDTLFVPSGVSAKDIRRLSLQQVHSRSFSKDESPNVQATHAKGYKVFYPGTYEYPFEFPMDHHQLETIKLPFGSVKWEIEGCIERAGAFKINLHGRKEVSVVRVPDQMSLETVEPISIARTWEDQLHYNIVVSGKSFPIGGTIPIAFKLMPLAKVQLHKLKVLVTESTEYWTNSKSVTRKDPGHKILLFEKTAGMPIDPKYAGCDIRFTSGGEQPLEERAEARATAIRRREREARRSNTSAQPLPESMENMLGDLDLGLEALWGATELEMNVNLPTCKDMALDPAKRLHPDCSWRNATVYHWIKVVLRISRKDPDDPTGRRRRHFEISIDSPFTVLNCLATQNNTMVPQYTGRGMSFAGNNPSTTCGCADAPSSSQGTSPADTGAVSFSSDNQSPHLAIPQAAHLHNAQTSLSDDGGNTPPTSVSNAFLASRVALTDQEAAYESPRPIHLLRVPSYAPPAFDADDSPPLATEVATPPPNYDIIVGTPSVDGLADYFSRLANYDGTVSDAANISLDDESDSDGDQLPTRITSRGGRVNVPHPRTPGRLDRAPSRSMDIQRPIIPFNLSMANNIWTTAG</sequence>
<evidence type="ECO:0000313" key="4">
    <source>
        <dbReference type="Proteomes" id="UP001642501"/>
    </source>
</evidence>
<name>A0ABP0E5L1_9PEZI</name>
<dbReference type="InterPro" id="IPR014752">
    <property type="entry name" value="Arrestin-like_C"/>
</dbReference>
<feature type="compositionally biased region" description="Basic and acidic residues" evidence="1">
    <location>
        <begin position="431"/>
        <end position="441"/>
    </location>
</feature>
<dbReference type="Proteomes" id="UP001642501">
    <property type="component" value="Unassembled WGS sequence"/>
</dbReference>
<feature type="region of interest" description="Disordered" evidence="1">
    <location>
        <begin position="571"/>
        <end position="599"/>
    </location>
</feature>
<protein>
    <recommendedName>
        <fullName evidence="2">Arrestin C-terminal-like domain-containing protein</fullName>
    </recommendedName>
</protein>
<gene>
    <name evidence="3" type="ORF">SEPCBS57363_006669</name>
</gene>
<reference evidence="3 4" key="1">
    <citation type="submission" date="2024-01" db="EMBL/GenBank/DDBJ databases">
        <authorList>
            <person name="Allen C."/>
            <person name="Tagirdzhanova G."/>
        </authorList>
    </citation>
    <scope>NUCLEOTIDE SEQUENCE [LARGE SCALE GENOMIC DNA]</scope>
    <source>
        <strain evidence="3 4">CBS 573.63</strain>
    </source>
</reference>
<feature type="region of interest" description="Disordered" evidence="1">
    <location>
        <begin position="718"/>
        <end position="756"/>
    </location>
</feature>
<evidence type="ECO:0000259" key="2">
    <source>
        <dbReference type="SMART" id="SM01017"/>
    </source>
</evidence>
<dbReference type="InterPro" id="IPR050357">
    <property type="entry name" value="Arrestin_domain-protein"/>
</dbReference>
<comment type="caution">
    <text evidence="3">The sequence shown here is derived from an EMBL/GenBank/DDBJ whole genome shotgun (WGS) entry which is preliminary data.</text>
</comment>
<keyword evidence="4" id="KW-1185">Reference proteome</keyword>
<proteinExistence type="predicted"/>
<dbReference type="Pfam" id="PF02752">
    <property type="entry name" value="Arrestin_C"/>
    <property type="match status" value="1"/>
</dbReference>
<dbReference type="Gene3D" id="2.60.40.640">
    <property type="match status" value="1"/>
</dbReference>
<dbReference type="EMBL" id="CAWUOM010000230">
    <property type="protein sequence ID" value="CAK7275414.1"/>
    <property type="molecule type" value="Genomic_DNA"/>
</dbReference>
<dbReference type="SMART" id="SM01017">
    <property type="entry name" value="Arrestin_C"/>
    <property type="match status" value="1"/>
</dbReference>
<evidence type="ECO:0000256" key="1">
    <source>
        <dbReference type="SAM" id="MobiDB-lite"/>
    </source>
</evidence>
<organism evidence="3 4">
    <name type="scientific">Sporothrix epigloea</name>
    <dbReference type="NCBI Taxonomy" id="1892477"/>
    <lineage>
        <taxon>Eukaryota</taxon>
        <taxon>Fungi</taxon>
        <taxon>Dikarya</taxon>
        <taxon>Ascomycota</taxon>
        <taxon>Pezizomycotina</taxon>
        <taxon>Sordariomycetes</taxon>
        <taxon>Sordariomycetidae</taxon>
        <taxon>Ophiostomatales</taxon>
        <taxon>Ophiostomataceae</taxon>
        <taxon>Sporothrix</taxon>
    </lineage>
</organism>
<feature type="domain" description="Arrestin C-terminal-like" evidence="2">
    <location>
        <begin position="327"/>
        <end position="545"/>
    </location>
</feature>
<evidence type="ECO:0000313" key="3">
    <source>
        <dbReference type="EMBL" id="CAK7275414.1"/>
    </source>
</evidence>